<dbReference type="EMBL" id="JANYMP010000013">
    <property type="protein sequence ID" value="MCS7480378.1"/>
    <property type="molecule type" value="Genomic_DNA"/>
</dbReference>
<dbReference type="RefSeq" id="WP_259625872.1">
    <property type="nucleotide sequence ID" value="NZ_JANYMP010000013.1"/>
</dbReference>
<feature type="domain" description="HTH tetR-type" evidence="5">
    <location>
        <begin position="45"/>
        <end position="105"/>
    </location>
</feature>
<dbReference type="InterPro" id="IPR001647">
    <property type="entry name" value="HTH_TetR"/>
</dbReference>
<dbReference type="Gene3D" id="1.10.357.10">
    <property type="entry name" value="Tetracycline Repressor, domain 2"/>
    <property type="match status" value="1"/>
</dbReference>
<sequence>MVNAKSGPIGLTSVQIGQYDRSSFSQKTIWRTILTGAAELGVRGKRTRERLVVSGFSLSIKNGVASVSLDDILRYSEVKKGAFYYYFETKEQFIKACFEECYLKPVSDAFAEFEKNEANSTEDILHFFTTFTSKVKEKMDARLGEHAVELEDVFSNIAYMSRQDNFMAGHFLEFHEKQREFVESCLVRMRDRGEVADGVDCAEMASMMCCCREGALTMSSRGMDMDFETVMAGFMRHFVQLLAGPR</sequence>
<evidence type="ECO:0000313" key="7">
    <source>
        <dbReference type="Proteomes" id="UP001141259"/>
    </source>
</evidence>
<evidence type="ECO:0000259" key="5">
    <source>
        <dbReference type="PROSITE" id="PS50977"/>
    </source>
</evidence>
<dbReference type="InterPro" id="IPR009057">
    <property type="entry name" value="Homeodomain-like_sf"/>
</dbReference>
<dbReference type="InterPro" id="IPR036271">
    <property type="entry name" value="Tet_transcr_reg_TetR-rel_C_sf"/>
</dbReference>
<evidence type="ECO:0000256" key="3">
    <source>
        <dbReference type="ARBA" id="ARBA00023163"/>
    </source>
</evidence>
<evidence type="ECO:0000256" key="1">
    <source>
        <dbReference type="ARBA" id="ARBA00023015"/>
    </source>
</evidence>
<reference evidence="6" key="1">
    <citation type="submission" date="2022-08" db="EMBL/GenBank/DDBJ databases">
        <authorList>
            <person name="Tistechok S."/>
            <person name="Samborskyy M."/>
            <person name="Roman I."/>
        </authorList>
    </citation>
    <scope>NUCLEOTIDE SEQUENCE</scope>
    <source>
        <strain evidence="6">DSM 103496</strain>
    </source>
</reference>
<evidence type="ECO:0000256" key="4">
    <source>
        <dbReference type="PROSITE-ProRule" id="PRU00335"/>
    </source>
</evidence>
<dbReference type="SUPFAM" id="SSF46689">
    <property type="entry name" value="Homeodomain-like"/>
    <property type="match status" value="1"/>
</dbReference>
<dbReference type="GO" id="GO:0003677">
    <property type="term" value="F:DNA binding"/>
    <property type="evidence" value="ECO:0007669"/>
    <property type="project" value="UniProtKB-UniRule"/>
</dbReference>
<keyword evidence="3" id="KW-0804">Transcription</keyword>
<gene>
    <name evidence="6" type="ORF">NZH93_26280</name>
</gene>
<dbReference type="Pfam" id="PF00440">
    <property type="entry name" value="TetR_N"/>
    <property type="match status" value="1"/>
</dbReference>
<dbReference type="Proteomes" id="UP001141259">
    <property type="component" value="Unassembled WGS sequence"/>
</dbReference>
<evidence type="ECO:0000313" key="6">
    <source>
        <dbReference type="EMBL" id="MCS7480378.1"/>
    </source>
</evidence>
<dbReference type="AlphaFoldDB" id="A0A9X2VPG4"/>
<keyword evidence="1" id="KW-0805">Transcription regulation</keyword>
<feature type="DNA-binding region" description="H-T-H motif" evidence="4">
    <location>
        <begin position="68"/>
        <end position="87"/>
    </location>
</feature>
<dbReference type="PANTHER" id="PTHR47506">
    <property type="entry name" value="TRANSCRIPTIONAL REGULATORY PROTEIN"/>
    <property type="match status" value="1"/>
</dbReference>
<dbReference type="SUPFAM" id="SSF48498">
    <property type="entry name" value="Tetracyclin repressor-like, C-terminal domain"/>
    <property type="match status" value="1"/>
</dbReference>
<name>A0A9X2VPG4_9PSEU</name>
<protein>
    <submittedName>
        <fullName evidence="6">TetR/AcrR family transcriptional regulator</fullName>
    </submittedName>
</protein>
<comment type="caution">
    <text evidence="6">The sequence shown here is derived from an EMBL/GenBank/DDBJ whole genome shotgun (WGS) entry which is preliminary data.</text>
</comment>
<dbReference type="PANTHER" id="PTHR47506:SF6">
    <property type="entry name" value="HTH-TYPE TRANSCRIPTIONAL REPRESSOR NEMR"/>
    <property type="match status" value="1"/>
</dbReference>
<proteinExistence type="predicted"/>
<keyword evidence="7" id="KW-1185">Reference proteome</keyword>
<dbReference type="PROSITE" id="PS50977">
    <property type="entry name" value="HTH_TETR_2"/>
    <property type="match status" value="1"/>
</dbReference>
<accession>A0A9X2VPG4</accession>
<organism evidence="6 7">
    <name type="scientific">Umezawaea endophytica</name>
    <dbReference type="NCBI Taxonomy" id="1654476"/>
    <lineage>
        <taxon>Bacteria</taxon>
        <taxon>Bacillati</taxon>
        <taxon>Actinomycetota</taxon>
        <taxon>Actinomycetes</taxon>
        <taxon>Pseudonocardiales</taxon>
        <taxon>Pseudonocardiaceae</taxon>
        <taxon>Umezawaea</taxon>
    </lineage>
</organism>
<keyword evidence="2 4" id="KW-0238">DNA-binding</keyword>
<evidence type="ECO:0000256" key="2">
    <source>
        <dbReference type="ARBA" id="ARBA00023125"/>
    </source>
</evidence>